<name>A0A382E658_9ZZZZ</name>
<dbReference type="AlphaFoldDB" id="A0A382E658"/>
<proteinExistence type="predicted"/>
<dbReference type="InterPro" id="IPR015943">
    <property type="entry name" value="WD40/YVTN_repeat-like_dom_sf"/>
</dbReference>
<protein>
    <submittedName>
        <fullName evidence="1">Uncharacterized protein</fullName>
    </submittedName>
</protein>
<dbReference type="EMBL" id="UINC01042608">
    <property type="protein sequence ID" value="SVB45471.1"/>
    <property type="molecule type" value="Genomic_DNA"/>
</dbReference>
<gene>
    <name evidence="1" type="ORF">METZ01_LOCUS198325</name>
</gene>
<dbReference type="Gene3D" id="2.130.10.10">
    <property type="entry name" value="YVTN repeat-like/Quinoprotein amine dehydrogenase"/>
    <property type="match status" value="1"/>
</dbReference>
<reference evidence="1" key="1">
    <citation type="submission" date="2018-05" db="EMBL/GenBank/DDBJ databases">
        <authorList>
            <person name="Lanie J.A."/>
            <person name="Ng W.-L."/>
            <person name="Kazmierczak K.M."/>
            <person name="Andrzejewski T.M."/>
            <person name="Davidsen T.M."/>
            <person name="Wayne K.J."/>
            <person name="Tettelin H."/>
            <person name="Glass J.I."/>
            <person name="Rusch D."/>
            <person name="Podicherti R."/>
            <person name="Tsui H.-C.T."/>
            <person name="Winkler M.E."/>
        </authorList>
    </citation>
    <scope>NUCLEOTIDE SEQUENCE</scope>
</reference>
<evidence type="ECO:0000313" key="1">
    <source>
        <dbReference type="EMBL" id="SVB45471.1"/>
    </source>
</evidence>
<organism evidence="1">
    <name type="scientific">marine metagenome</name>
    <dbReference type="NCBI Taxonomy" id="408172"/>
    <lineage>
        <taxon>unclassified sequences</taxon>
        <taxon>metagenomes</taxon>
        <taxon>ecological metagenomes</taxon>
    </lineage>
</organism>
<dbReference type="SUPFAM" id="SSF75011">
    <property type="entry name" value="3-carboxy-cis,cis-mucoante lactonizing enzyme"/>
    <property type="match status" value="1"/>
</dbReference>
<sequence>MIITENNQSVFLTDYNNNSIIKIDVNSEMAVSGEIEIGSHPVALDLNSDNSVIAIALEGESSIITVETDQFQIISEYSIPLMNVNDIAFFNDSIVVISSRTDPACISLNLNSTEYVNQSVLNGELAMDQENKILYVATSSSVKKYNWDGERFSQDPNISDPYGFVGDVHHFVFNATKNTIFACISSSNDAESNIQHIYSYSGSDMTFAGKYLIKSPGLAVAVSNNGNRVFTAPTDADEIGVFIIEFDQESKLESYYYLSAGNLTDRGLVVDSNDQNLYILVNIPGDDDSFEPYNDYSFDLQRIKL</sequence>
<accession>A0A382E658</accession>